<evidence type="ECO:0008006" key="3">
    <source>
        <dbReference type="Google" id="ProtNLM"/>
    </source>
</evidence>
<dbReference type="RefSeq" id="WP_319968694.1">
    <property type="nucleotide sequence ID" value="NZ_JAXAVW010000022.1"/>
</dbReference>
<proteinExistence type="predicted"/>
<keyword evidence="2" id="KW-1185">Reference proteome</keyword>
<dbReference type="EMBL" id="JAXAVW010000022">
    <property type="protein sequence ID" value="MDX8033670.1"/>
    <property type="molecule type" value="Genomic_DNA"/>
</dbReference>
<comment type="caution">
    <text evidence="1">The sequence shown here is derived from an EMBL/GenBank/DDBJ whole genome shotgun (WGS) entry which is preliminary data.</text>
</comment>
<gene>
    <name evidence="1" type="ORF">SK803_25900</name>
</gene>
<evidence type="ECO:0000313" key="2">
    <source>
        <dbReference type="Proteomes" id="UP001285521"/>
    </source>
</evidence>
<dbReference type="InterPro" id="IPR011990">
    <property type="entry name" value="TPR-like_helical_dom_sf"/>
</dbReference>
<dbReference type="InterPro" id="IPR010982">
    <property type="entry name" value="Lambda_DNA-bd_dom_sf"/>
</dbReference>
<reference evidence="1 2" key="1">
    <citation type="submission" date="2023-11" db="EMBL/GenBank/DDBJ databases">
        <title>Lentzea sokolovensis, sp. nov., Lentzea kristufkii, sp. nov., and Lentzea miocenensis, sp. nov., rare actinobacteria from Sokolov Coal Basin, Miocene lacustrine sediment, Czech Republic.</title>
        <authorList>
            <person name="Lara A."/>
            <person name="Kotroba L."/>
            <person name="Nouioui I."/>
            <person name="Neumann-Schaal M."/>
            <person name="Mast Y."/>
            <person name="Chronakova A."/>
        </authorList>
    </citation>
    <scope>NUCLEOTIDE SEQUENCE [LARGE SCALE GENOMIC DNA]</scope>
    <source>
        <strain evidence="1 2">BCCO 10_0856</strain>
    </source>
</reference>
<dbReference type="Gene3D" id="1.25.40.10">
    <property type="entry name" value="Tetratricopeptide repeat domain"/>
    <property type="match status" value="1"/>
</dbReference>
<dbReference type="SUPFAM" id="SSF47413">
    <property type="entry name" value="lambda repressor-like DNA-binding domains"/>
    <property type="match status" value="1"/>
</dbReference>
<protein>
    <recommendedName>
        <fullName evidence="3">Helix-turn-helix domain-containing protein</fullName>
    </recommendedName>
</protein>
<dbReference type="Gene3D" id="1.10.260.40">
    <property type="entry name" value="lambda repressor-like DNA-binding domains"/>
    <property type="match status" value="1"/>
</dbReference>
<dbReference type="SUPFAM" id="SSF48452">
    <property type="entry name" value="TPR-like"/>
    <property type="match status" value="1"/>
</dbReference>
<name>A0ABU4T6D0_9PSEU</name>
<accession>A0ABU4T6D0</accession>
<evidence type="ECO:0000313" key="1">
    <source>
        <dbReference type="EMBL" id="MDX8033670.1"/>
    </source>
</evidence>
<dbReference type="Proteomes" id="UP001285521">
    <property type="component" value="Unassembled WGS sequence"/>
</dbReference>
<organism evidence="1 2">
    <name type="scientific">Lentzea miocenica</name>
    <dbReference type="NCBI Taxonomy" id="3095431"/>
    <lineage>
        <taxon>Bacteria</taxon>
        <taxon>Bacillati</taxon>
        <taxon>Actinomycetota</taxon>
        <taxon>Actinomycetes</taxon>
        <taxon>Pseudonocardiales</taxon>
        <taxon>Pseudonocardiaceae</taxon>
        <taxon>Lentzea</taxon>
    </lineage>
</organism>
<sequence length="494" mass="54769">MTALVPPGGNHEDGRRCQGCNDTLAAANSANLCARCHRDQRDQLRTPPSQLRHEFFETDEFRAAFAEQHIGHVFKAYRNHPRHLTLFGRSLTQELLARWLNLNQSKLSRIENGPAEENLFWLRNWARTLHLPQHLLWFDLPGQSRFTAPNASSQNNTGSQVPIDPEAHNRILVANTGMDTAELVQRVRASAIDQPTIDALSITVEQMCCDYSHADARELMTKGQAWLKKVTELLGKQLTLPQHREVLHNAGLLALLVGCLEYDLGDQTAAQATRKMALELGTESGDSSIVGWAHEMLAWFNLTAGNYKAVIPLAQAGIIAAPSQSVAVQLYGQQAKAYARMGMADEVYEALQRGSELLGELPYPERPENHFVVDPDKFDFYAMDTYRIVGHDDLAKRNAEEVIRRSVSPDGFVVSPMRSTEAQLTLAVVAARAGDIEEAAAMGVEALQHGRQSRPSLLMVASELDHELSTYGARAGADFRDLFKVVKNSKTGTE</sequence>